<sequence>MTFSKALKHKKTMLKTRVILPKPFMILSSFLLLKKREKSILMILENVHLHLLTKAVKTTAVIPDLNYIYTVKIKTMHHNAQDGIGTLKIIFIKKSPHISMRTKN</sequence>
<dbReference type="EMBL" id="FOBV01000001">
    <property type="protein sequence ID" value="SEM15448.1"/>
    <property type="molecule type" value="Genomic_DNA"/>
</dbReference>
<reference evidence="2" key="1">
    <citation type="submission" date="2016-10" db="EMBL/GenBank/DDBJ databases">
        <authorList>
            <person name="Varghese N."/>
            <person name="Submissions S."/>
        </authorList>
    </citation>
    <scope>NUCLEOTIDE SEQUENCE [LARGE SCALE GENOMIC DNA]</scope>
    <source>
        <strain evidence="2">DSM 17453</strain>
    </source>
</reference>
<organism evidence="1 2">
    <name type="scientific">Chryseobacterium taichungense</name>
    <dbReference type="NCBI Taxonomy" id="295069"/>
    <lineage>
        <taxon>Bacteria</taxon>
        <taxon>Pseudomonadati</taxon>
        <taxon>Bacteroidota</taxon>
        <taxon>Flavobacteriia</taxon>
        <taxon>Flavobacteriales</taxon>
        <taxon>Weeksellaceae</taxon>
        <taxon>Chryseobacterium group</taxon>
        <taxon>Chryseobacterium</taxon>
    </lineage>
</organism>
<name>A0A1H7W375_9FLAO</name>
<dbReference type="RefSeq" id="WP_089998187.1">
    <property type="nucleotide sequence ID" value="NZ_FOBV01000001.1"/>
</dbReference>
<accession>A0A1H7W375</accession>
<proteinExistence type="predicted"/>
<dbReference type="AlphaFoldDB" id="A0A1H7W375"/>
<keyword evidence="2" id="KW-1185">Reference proteome</keyword>
<dbReference type="Proteomes" id="UP000199450">
    <property type="component" value="Unassembled WGS sequence"/>
</dbReference>
<protein>
    <submittedName>
        <fullName evidence="1">Uncharacterized protein</fullName>
    </submittedName>
</protein>
<evidence type="ECO:0000313" key="2">
    <source>
        <dbReference type="Proteomes" id="UP000199450"/>
    </source>
</evidence>
<gene>
    <name evidence="1" type="ORF">SAMN05421856_101433</name>
</gene>
<evidence type="ECO:0000313" key="1">
    <source>
        <dbReference type="EMBL" id="SEM15448.1"/>
    </source>
</evidence>